<evidence type="ECO:0008006" key="4">
    <source>
        <dbReference type="Google" id="ProtNLM"/>
    </source>
</evidence>
<evidence type="ECO:0000313" key="3">
    <source>
        <dbReference type="Proteomes" id="UP000799753"/>
    </source>
</evidence>
<evidence type="ECO:0000313" key="2">
    <source>
        <dbReference type="EMBL" id="KAF2645536.1"/>
    </source>
</evidence>
<dbReference type="Proteomes" id="UP000799753">
    <property type="component" value="Unassembled WGS sequence"/>
</dbReference>
<evidence type="ECO:0000256" key="1">
    <source>
        <dbReference type="SAM" id="MobiDB-lite"/>
    </source>
</evidence>
<dbReference type="EMBL" id="MU006777">
    <property type="protein sequence ID" value="KAF2645536.1"/>
    <property type="molecule type" value="Genomic_DNA"/>
</dbReference>
<protein>
    <recommendedName>
        <fullName evidence="4">BTB domain-containing protein</fullName>
    </recommendedName>
</protein>
<keyword evidence="3" id="KW-1185">Reference proteome</keyword>
<name>A0A6A6SCG7_9PLEO</name>
<reference evidence="2" key="1">
    <citation type="journal article" date="2020" name="Stud. Mycol.">
        <title>101 Dothideomycetes genomes: a test case for predicting lifestyles and emergence of pathogens.</title>
        <authorList>
            <person name="Haridas S."/>
            <person name="Albert R."/>
            <person name="Binder M."/>
            <person name="Bloem J."/>
            <person name="Labutti K."/>
            <person name="Salamov A."/>
            <person name="Andreopoulos B."/>
            <person name="Baker S."/>
            <person name="Barry K."/>
            <person name="Bills G."/>
            <person name="Bluhm B."/>
            <person name="Cannon C."/>
            <person name="Castanera R."/>
            <person name="Culley D."/>
            <person name="Daum C."/>
            <person name="Ezra D."/>
            <person name="Gonzalez J."/>
            <person name="Henrissat B."/>
            <person name="Kuo A."/>
            <person name="Liang C."/>
            <person name="Lipzen A."/>
            <person name="Lutzoni F."/>
            <person name="Magnuson J."/>
            <person name="Mondo S."/>
            <person name="Nolan M."/>
            <person name="Ohm R."/>
            <person name="Pangilinan J."/>
            <person name="Park H.-J."/>
            <person name="Ramirez L."/>
            <person name="Alfaro M."/>
            <person name="Sun H."/>
            <person name="Tritt A."/>
            <person name="Yoshinaga Y."/>
            <person name="Zwiers L.-H."/>
            <person name="Turgeon B."/>
            <person name="Goodwin S."/>
            <person name="Spatafora J."/>
            <person name="Crous P."/>
            <person name="Grigoriev I."/>
        </authorList>
    </citation>
    <scope>NUCLEOTIDE SEQUENCE</scope>
    <source>
        <strain evidence="2">CBS 473.64</strain>
    </source>
</reference>
<dbReference type="OrthoDB" id="3799800at2759"/>
<organism evidence="2 3">
    <name type="scientific">Massarina eburnea CBS 473.64</name>
    <dbReference type="NCBI Taxonomy" id="1395130"/>
    <lineage>
        <taxon>Eukaryota</taxon>
        <taxon>Fungi</taxon>
        <taxon>Dikarya</taxon>
        <taxon>Ascomycota</taxon>
        <taxon>Pezizomycotina</taxon>
        <taxon>Dothideomycetes</taxon>
        <taxon>Pleosporomycetidae</taxon>
        <taxon>Pleosporales</taxon>
        <taxon>Massarineae</taxon>
        <taxon>Massarinaceae</taxon>
        <taxon>Massarina</taxon>
    </lineage>
</organism>
<proteinExistence type="predicted"/>
<sequence>MRANSSITIYVGAKYGRPEPFTISPIARERCAFLLSLTNNSSLIHTRVHPFRIIIRCLTQGAHILSEYFDSPDLSTTVLLFARTWALAARTGLPALQDKLTVHMRDFYLRAKWERKELHVDTNMALAFRHLEKHCGSDSHAERFLISFIGGLAHDELQLITDLRLRDIKDDVYRAVLKDARASNRDWIRDDVARFMVECESPVPVYKQLVVRGPERDHGNGVRAVASATAYVHGDGGNVVTATATAGVSVGGGDRICPYYGDTSNGMHQDDHNPPVFGPSVSPSIYSPSPPSPLRIRRPNLEPGHEVRRRRVKNDYETETNYCGLFLLFNGRFFGRKRSSRRK</sequence>
<gene>
    <name evidence="2" type="ORF">P280DRAFT_531707</name>
</gene>
<feature type="region of interest" description="Disordered" evidence="1">
    <location>
        <begin position="264"/>
        <end position="308"/>
    </location>
</feature>
<accession>A0A6A6SCG7</accession>
<dbReference type="AlphaFoldDB" id="A0A6A6SCG7"/>